<sequence length="279" mass="31155">MQSFYDAIETWCDKQTTHHDVFGILENLIKKRFEGQDRQFTVMKMSLLGSARAKRKKIGIEKVVKTKEMRELIKSVEWLEISGCCVCNGVFTAIGECCRNLTTLTLCFPPLQPPLPSLSPFIPAFSTVSSLTLFNLYPPYISLIFSSLPVFTLRTLHIFNTNFESCPPWVTLAKCAKLEYLSIIGWHGITEEMIKPLIETEIKKLRGVIVSGEEWSEVDRMLRDWWSRCVRGHPIVSNGKGVRVDRGGLLGTGKSKKNIGASEDADMGAGVGVGAEVGH</sequence>
<dbReference type="InterPro" id="IPR032675">
    <property type="entry name" value="LRR_dom_sf"/>
</dbReference>
<dbReference type="OrthoDB" id="10316073at2759"/>
<evidence type="ECO:0000313" key="1">
    <source>
        <dbReference type="EMBL" id="CAG8467991.1"/>
    </source>
</evidence>
<dbReference type="SUPFAM" id="SSF52047">
    <property type="entry name" value="RNI-like"/>
    <property type="match status" value="1"/>
</dbReference>
<name>A0A9N8Z225_9GLOM</name>
<accession>A0A9N8Z225</accession>
<dbReference type="EMBL" id="CAJVPJ010000055">
    <property type="protein sequence ID" value="CAG8467991.1"/>
    <property type="molecule type" value="Genomic_DNA"/>
</dbReference>
<dbReference type="Proteomes" id="UP000789572">
    <property type="component" value="Unassembled WGS sequence"/>
</dbReference>
<evidence type="ECO:0000313" key="2">
    <source>
        <dbReference type="Proteomes" id="UP000789572"/>
    </source>
</evidence>
<dbReference type="AlphaFoldDB" id="A0A9N8Z225"/>
<reference evidence="1" key="1">
    <citation type="submission" date="2021-06" db="EMBL/GenBank/DDBJ databases">
        <authorList>
            <person name="Kallberg Y."/>
            <person name="Tangrot J."/>
            <person name="Rosling A."/>
        </authorList>
    </citation>
    <scope>NUCLEOTIDE SEQUENCE</scope>
    <source>
        <strain evidence="1">IA702</strain>
    </source>
</reference>
<comment type="caution">
    <text evidence="1">The sequence shown here is derived from an EMBL/GenBank/DDBJ whole genome shotgun (WGS) entry which is preliminary data.</text>
</comment>
<keyword evidence="2" id="KW-1185">Reference proteome</keyword>
<proteinExistence type="predicted"/>
<gene>
    <name evidence="1" type="ORF">POCULU_LOCUS894</name>
</gene>
<organism evidence="1 2">
    <name type="scientific">Paraglomus occultum</name>
    <dbReference type="NCBI Taxonomy" id="144539"/>
    <lineage>
        <taxon>Eukaryota</taxon>
        <taxon>Fungi</taxon>
        <taxon>Fungi incertae sedis</taxon>
        <taxon>Mucoromycota</taxon>
        <taxon>Glomeromycotina</taxon>
        <taxon>Glomeromycetes</taxon>
        <taxon>Paraglomerales</taxon>
        <taxon>Paraglomeraceae</taxon>
        <taxon>Paraglomus</taxon>
    </lineage>
</organism>
<protein>
    <submittedName>
        <fullName evidence="1">9556_t:CDS:1</fullName>
    </submittedName>
</protein>
<dbReference type="Gene3D" id="3.80.10.10">
    <property type="entry name" value="Ribonuclease Inhibitor"/>
    <property type="match status" value="1"/>
</dbReference>